<dbReference type="AlphaFoldDB" id="A0A1Y2SL77"/>
<proteinExistence type="predicted"/>
<gene>
    <name evidence="1" type="ORF">Xbed_02201</name>
</gene>
<dbReference type="Gene3D" id="2.40.128.460">
    <property type="entry name" value="Periplasmic lysozyme inhibitor of I-type lysozyme"/>
    <property type="match status" value="1"/>
</dbReference>
<dbReference type="OrthoDB" id="8455654at2"/>
<reference evidence="1 2" key="1">
    <citation type="submission" date="2017-01" db="EMBL/GenBank/DDBJ databases">
        <title>Deconstructing symbiosis and pathogenesis requirements using a combined genomic-metabolomic approach.</title>
        <authorList>
            <person name="Tobias N.J."/>
            <person name="Wolff H."/>
            <person name="Djahanschiri B."/>
            <person name="Ebersberger I."/>
            <person name="Bode H.B."/>
        </authorList>
    </citation>
    <scope>NUCLEOTIDE SEQUENCE [LARGE SCALE GENOMIC DNA]</scope>
    <source>
        <strain evidence="1 2">DSM 4764</strain>
    </source>
</reference>
<evidence type="ECO:0000313" key="2">
    <source>
        <dbReference type="Proteomes" id="UP000194204"/>
    </source>
</evidence>
<evidence type="ECO:0000313" key="1">
    <source>
        <dbReference type="EMBL" id="OTA19698.1"/>
    </source>
</evidence>
<sequence>MCISKNLKNIVIPALITLFLSAPVIAKDGALINLPDKRFAVLSVGDLESESIGSYSIAVFKDKDLLEFETGAVFSRDGSVFDDNNKPRITFADINNDGSKELIVTKLSVGSGNYLEVDALKVTDKNVKLLTRININGKNDPIKVLRTLCKRGQCVEQKHQ</sequence>
<organism evidence="1 2">
    <name type="scientific">Xenorhabdus beddingii</name>
    <dbReference type="NCBI Taxonomy" id="40578"/>
    <lineage>
        <taxon>Bacteria</taxon>
        <taxon>Pseudomonadati</taxon>
        <taxon>Pseudomonadota</taxon>
        <taxon>Gammaproteobacteria</taxon>
        <taxon>Enterobacterales</taxon>
        <taxon>Morganellaceae</taxon>
        <taxon>Xenorhabdus</taxon>
    </lineage>
</organism>
<dbReference type="EMBL" id="MUBK01000016">
    <property type="protein sequence ID" value="OTA19698.1"/>
    <property type="molecule type" value="Genomic_DNA"/>
</dbReference>
<dbReference type="InterPro" id="IPR038643">
    <property type="entry name" value="PliI_sf"/>
</dbReference>
<comment type="caution">
    <text evidence="1">The sequence shown here is derived from an EMBL/GenBank/DDBJ whole genome shotgun (WGS) entry which is preliminary data.</text>
</comment>
<dbReference type="CDD" id="cd09632">
    <property type="entry name" value="PliI_like"/>
    <property type="match status" value="1"/>
</dbReference>
<dbReference type="InterPro" id="IPR031948">
    <property type="entry name" value="PliI"/>
</dbReference>
<dbReference type="RefSeq" id="WP_086112957.1">
    <property type="nucleotide sequence ID" value="NZ_CAWNHF010000068.1"/>
</dbReference>
<dbReference type="Pfam" id="PF16743">
    <property type="entry name" value="PliI"/>
    <property type="match status" value="1"/>
</dbReference>
<accession>A0A1Y2SL77</accession>
<protein>
    <submittedName>
        <fullName evidence="1">Uncharacterized protein</fullName>
    </submittedName>
</protein>
<keyword evidence="2" id="KW-1185">Reference proteome</keyword>
<name>A0A1Y2SL77_9GAMM</name>
<dbReference type="Proteomes" id="UP000194204">
    <property type="component" value="Unassembled WGS sequence"/>
</dbReference>